<dbReference type="PROSITE" id="PS00455">
    <property type="entry name" value="AMP_BINDING"/>
    <property type="match status" value="2"/>
</dbReference>
<dbReference type="Gene3D" id="3.30.300.30">
    <property type="match status" value="2"/>
</dbReference>
<protein>
    <submittedName>
        <fullName evidence="7">Amino acid adenylation domain-containing protein</fullName>
    </submittedName>
</protein>
<name>A0A6G3XRQ9_9ACTN</name>
<dbReference type="FunFam" id="3.40.50.12780:FF:000012">
    <property type="entry name" value="Non-ribosomal peptide synthetase"/>
    <property type="match status" value="1"/>
</dbReference>
<feature type="region of interest" description="Disordered" evidence="5">
    <location>
        <begin position="344"/>
        <end position="363"/>
    </location>
</feature>
<dbReference type="GO" id="GO:0005737">
    <property type="term" value="C:cytoplasm"/>
    <property type="evidence" value="ECO:0007669"/>
    <property type="project" value="TreeGrafter"/>
</dbReference>
<dbReference type="InterPro" id="IPR006162">
    <property type="entry name" value="Ppantetheine_attach_site"/>
</dbReference>
<comment type="cofactor">
    <cofactor evidence="1">
        <name>pantetheine 4'-phosphate</name>
        <dbReference type="ChEBI" id="CHEBI:47942"/>
    </cofactor>
</comment>
<evidence type="ECO:0000256" key="5">
    <source>
        <dbReference type="SAM" id="MobiDB-lite"/>
    </source>
</evidence>
<dbReference type="FunFam" id="3.30.300.30:FF:000010">
    <property type="entry name" value="Enterobactin synthetase component F"/>
    <property type="match status" value="2"/>
</dbReference>
<dbReference type="InterPro" id="IPR000873">
    <property type="entry name" value="AMP-dep_synth/lig_dom"/>
</dbReference>
<dbReference type="CDD" id="cd05930">
    <property type="entry name" value="A_NRPS"/>
    <property type="match status" value="1"/>
</dbReference>
<proteinExistence type="inferred from homology"/>
<comment type="similarity">
    <text evidence="2">Belongs to the ATP-dependent AMP-binding enzyme family.</text>
</comment>
<dbReference type="FunFam" id="1.10.1200.10:FF:000016">
    <property type="entry name" value="Non-ribosomal peptide synthase"/>
    <property type="match status" value="2"/>
</dbReference>
<dbReference type="CDD" id="cd17652">
    <property type="entry name" value="A_NRPS_CmdD_like"/>
    <property type="match status" value="1"/>
</dbReference>
<accession>A0A6G3XRQ9</accession>
<dbReference type="Gene3D" id="3.30.559.30">
    <property type="entry name" value="Nonribosomal peptide synthetase, condensation domain"/>
    <property type="match status" value="1"/>
</dbReference>
<dbReference type="Pfam" id="PF00668">
    <property type="entry name" value="Condensation"/>
    <property type="match status" value="2"/>
</dbReference>
<dbReference type="Pfam" id="PF13193">
    <property type="entry name" value="AMP-binding_C"/>
    <property type="match status" value="2"/>
</dbReference>
<dbReference type="PANTHER" id="PTHR45527:SF1">
    <property type="entry name" value="FATTY ACID SYNTHASE"/>
    <property type="match status" value="1"/>
</dbReference>
<dbReference type="SMART" id="SM00823">
    <property type="entry name" value="PKS_PP"/>
    <property type="match status" value="2"/>
</dbReference>
<feature type="domain" description="Carrier" evidence="6">
    <location>
        <begin position="1435"/>
        <end position="1510"/>
    </location>
</feature>
<sequence>PGSLAYVIYTSGSTGRPKGVGVSHASLANLVAVFGPLLEVGPGVRVLQFASFNFDASVLDVAVTLGCGGALVVATAAERSEPALLRELVASAGVGAASVVPSLLGVLELGDLAGVGPMVVGSEAMDPVLARRWARGRRLVHAYGPTEATVITAVDVVDPDAVGVLPFGGPVANTRMYVLDGALRPVAPGVAGELYVAGAQVARGYVGRPGLTAERFVADPFSSSGSGSGGRLYRTGDRVRWTADGRLVFAGRVDEQVKIRGFRIEPGEVRAVVAAHPGVAQAAVIAREDVAGETRLVAYVVPSGGGEGLAASVRTQVAERLPEYMVPSAVVVLDALPLTGNGKLDRKALPAPERTAGSGRAPANPREEMLCAGFAEVLGVERVGVDDDFFALGGHSLLAVRLVEWLRTHGVPVSVRALFETPTPAGLASATGATQVTVPDNLIPADATVITPEMLPLADLTAEEIERIVATVDGGAANVADIYPLAPLQEGLLFHHLLAHQGPDAYVMPMVLEFDSGERLDGFLDALQSLVDRHDILRTSIHWEELREPVQVVWRHATLPVTAVEPAPPGHDPAEHLLATGGHSMDLGRAPLISVHTTTHAATGLPLALLSMHHIVQDHTTMDILLAEVAALLAGRDEDLAPPLPFRTFVAQARGALTPADHERYFTALLSDVTEPTAPLGLVDARGDGADVRRAELPFTPDLTERIRNVARRLRISPAPLMHVAWARFLAAVSGRDDVVFGTVLLGRMNAGAGSDRVPGPYMNTLPIRARVDEAGVLTAVSEMRRQLAELLEHEHAPLAAAQRGSGIAGDTPLFASFLNYRHNTPTTGDAERSRQPEGIRQLLAEDRSNYPLSASVNDDGHALELSLDVVDSIDADAMAGLLHTTVVHLVTALEQALDGGPELPLNAVEVLSAEERHRLLVEWNDTAHTLPDVVGVELFHARAAATPDAVAVVLGDLELSYAELDQRANRLAHVLLGQGLSAESVVALCLPRGVDLIVAILAVWKAGATYLPIDPAYPAERIAYMVQDSRTALLLSDEETLEDLPAGRVPMLALDDPLTQARAAAAPTTVPDVTVPTASAAYVIYTSGSTGRPKGVVVTHSGLTGLVAAQVDHLGVTPDSRVLQFASPSFDASVSETFTALLSGARLVLAPARELLPGEALTRVVRQHAITHVTLPPAALAVLPEDALPEDCTLVVAGEACPPALAARWSAHRRMINAYGPTETTVCATMSPPLHGAAVPPIGTPVYNTQVFVLDDHLRPVPAGVPGELYVAGAALARGYLGRAALTAERFVAGPFTTGGTRMYRTGDRARWTSGGQLMYLGRTDEQVKVRGFRIEPGEVQAVVAAHPNVHQAAVIAREDTPGDIRLVAYAVPDEPNEELPDVIREFTARRLPDHMVPAAVVLLDALPLTPNGKLDRAALPAPDFAGTAGAGRAPATHQEQVLCAAFADVLGVPEVGVEDDFFALGGHSLLAVRLMSRIHAELGADLEIRHLFEAPTVAHLATLLPDAPTARPALTHRQRPAHLPLSHAQQRLWFLGQLDGPSAAYNIPVVLRLSGDIDATALDAALRDVIGRHEVLRTVFPTVDGRPHQHITDLDSLDWNLTVTRVAPEDLDRAVAGETGHVFDLSTEIPLHARLFETATGEQVLVLVLHHIAGDGWSTAPLARDVSTAYAARRAGRAPAWEPLPVQYADYALWQR</sequence>
<dbReference type="EMBL" id="JAAGMN010008512">
    <property type="protein sequence ID" value="NEE20367.1"/>
    <property type="molecule type" value="Genomic_DNA"/>
</dbReference>
<dbReference type="Gene3D" id="3.40.50.980">
    <property type="match status" value="2"/>
</dbReference>
<dbReference type="InterPro" id="IPR045851">
    <property type="entry name" value="AMP-bd_C_sf"/>
</dbReference>
<dbReference type="InterPro" id="IPR001242">
    <property type="entry name" value="Condensation_dom"/>
</dbReference>
<dbReference type="GO" id="GO:0072330">
    <property type="term" value="P:monocarboxylic acid biosynthetic process"/>
    <property type="evidence" value="ECO:0007669"/>
    <property type="project" value="UniProtKB-ARBA"/>
</dbReference>
<dbReference type="Gene3D" id="2.30.38.10">
    <property type="entry name" value="Luciferase, Domain 3"/>
    <property type="match status" value="1"/>
</dbReference>
<feature type="domain" description="Carrier" evidence="6">
    <location>
        <begin position="361"/>
        <end position="435"/>
    </location>
</feature>
<feature type="non-terminal residue" evidence="7">
    <location>
        <position position="1"/>
    </location>
</feature>
<evidence type="ECO:0000256" key="2">
    <source>
        <dbReference type="ARBA" id="ARBA00006432"/>
    </source>
</evidence>
<reference evidence="7" key="1">
    <citation type="submission" date="2020-01" db="EMBL/GenBank/DDBJ databases">
        <title>Insect and environment-associated Actinomycetes.</title>
        <authorList>
            <person name="Currrie C."/>
            <person name="Chevrette M."/>
            <person name="Carlson C."/>
            <person name="Stubbendieck R."/>
            <person name="Wendt-Pienkowski E."/>
        </authorList>
    </citation>
    <scope>NUCLEOTIDE SEQUENCE</scope>
    <source>
        <strain evidence="7">SID7499</strain>
    </source>
</reference>
<dbReference type="Gene3D" id="3.40.50.12780">
    <property type="entry name" value="N-terminal domain of ligase-like"/>
    <property type="match status" value="1"/>
</dbReference>
<organism evidence="7">
    <name type="scientific">Streptomyces sp. SID7499</name>
    <dbReference type="NCBI Taxonomy" id="2706086"/>
    <lineage>
        <taxon>Bacteria</taxon>
        <taxon>Bacillati</taxon>
        <taxon>Actinomycetota</taxon>
        <taxon>Actinomycetes</taxon>
        <taxon>Kitasatosporales</taxon>
        <taxon>Streptomycetaceae</taxon>
        <taxon>Streptomyces</taxon>
    </lineage>
</organism>
<dbReference type="Pfam" id="PF00550">
    <property type="entry name" value="PP-binding"/>
    <property type="match status" value="2"/>
</dbReference>
<dbReference type="Pfam" id="PF00501">
    <property type="entry name" value="AMP-binding"/>
    <property type="match status" value="2"/>
</dbReference>
<dbReference type="InterPro" id="IPR010071">
    <property type="entry name" value="AA_adenyl_dom"/>
</dbReference>
<dbReference type="InterPro" id="IPR023213">
    <property type="entry name" value="CAT-like_dom_sf"/>
</dbReference>
<dbReference type="GO" id="GO:0043041">
    <property type="term" value="P:amino acid activation for nonribosomal peptide biosynthetic process"/>
    <property type="evidence" value="ECO:0007669"/>
    <property type="project" value="TreeGrafter"/>
</dbReference>
<dbReference type="SUPFAM" id="SSF52777">
    <property type="entry name" value="CoA-dependent acyltransferases"/>
    <property type="match status" value="3"/>
</dbReference>
<dbReference type="CDD" id="cd19544">
    <property type="entry name" value="E-C_NRPS"/>
    <property type="match status" value="1"/>
</dbReference>
<dbReference type="InterPro" id="IPR036736">
    <property type="entry name" value="ACP-like_sf"/>
</dbReference>
<dbReference type="InterPro" id="IPR042099">
    <property type="entry name" value="ANL_N_sf"/>
</dbReference>
<dbReference type="GO" id="GO:0003824">
    <property type="term" value="F:catalytic activity"/>
    <property type="evidence" value="ECO:0007669"/>
    <property type="project" value="InterPro"/>
</dbReference>
<dbReference type="FunFam" id="2.30.38.10:FF:000001">
    <property type="entry name" value="Non-ribosomal peptide synthetase PvdI"/>
    <property type="match status" value="2"/>
</dbReference>
<dbReference type="GO" id="GO:0008610">
    <property type="term" value="P:lipid biosynthetic process"/>
    <property type="evidence" value="ECO:0007669"/>
    <property type="project" value="UniProtKB-ARBA"/>
</dbReference>
<dbReference type="InterPro" id="IPR009081">
    <property type="entry name" value="PP-bd_ACP"/>
</dbReference>
<evidence type="ECO:0000256" key="4">
    <source>
        <dbReference type="ARBA" id="ARBA00022553"/>
    </source>
</evidence>
<dbReference type="SUPFAM" id="SSF56801">
    <property type="entry name" value="Acetyl-CoA synthetase-like"/>
    <property type="match status" value="2"/>
</dbReference>
<dbReference type="GO" id="GO:0017000">
    <property type="term" value="P:antibiotic biosynthetic process"/>
    <property type="evidence" value="ECO:0007669"/>
    <property type="project" value="UniProtKB-ARBA"/>
</dbReference>
<evidence type="ECO:0000313" key="7">
    <source>
        <dbReference type="EMBL" id="NEE20367.1"/>
    </source>
</evidence>
<dbReference type="PROSITE" id="PS50075">
    <property type="entry name" value="CARRIER"/>
    <property type="match status" value="2"/>
</dbReference>
<evidence type="ECO:0000259" key="6">
    <source>
        <dbReference type="PROSITE" id="PS50075"/>
    </source>
</evidence>
<dbReference type="PROSITE" id="PS00012">
    <property type="entry name" value="PHOSPHOPANTETHEINE"/>
    <property type="match status" value="1"/>
</dbReference>
<gene>
    <name evidence="7" type="ORF">G3M58_79655</name>
</gene>
<keyword evidence="3" id="KW-0596">Phosphopantetheine</keyword>
<dbReference type="Gene3D" id="3.30.559.10">
    <property type="entry name" value="Chloramphenicol acetyltransferase-like domain"/>
    <property type="match status" value="2"/>
</dbReference>
<dbReference type="GO" id="GO:0031177">
    <property type="term" value="F:phosphopantetheine binding"/>
    <property type="evidence" value="ECO:0007669"/>
    <property type="project" value="InterPro"/>
</dbReference>
<feature type="non-terminal residue" evidence="7">
    <location>
        <position position="1698"/>
    </location>
</feature>
<dbReference type="InterPro" id="IPR020806">
    <property type="entry name" value="PKS_PP-bd"/>
</dbReference>
<dbReference type="GO" id="GO:0044550">
    <property type="term" value="P:secondary metabolite biosynthetic process"/>
    <property type="evidence" value="ECO:0007669"/>
    <property type="project" value="UniProtKB-ARBA"/>
</dbReference>
<evidence type="ECO:0000256" key="3">
    <source>
        <dbReference type="ARBA" id="ARBA00022450"/>
    </source>
</evidence>
<dbReference type="NCBIfam" id="TIGR01733">
    <property type="entry name" value="AA-adenyl-dom"/>
    <property type="match status" value="1"/>
</dbReference>
<dbReference type="Gene3D" id="1.10.1200.10">
    <property type="entry name" value="ACP-like"/>
    <property type="match status" value="2"/>
</dbReference>
<dbReference type="SUPFAM" id="SSF47336">
    <property type="entry name" value="ACP-like"/>
    <property type="match status" value="2"/>
</dbReference>
<keyword evidence="4" id="KW-0597">Phosphoprotein</keyword>
<dbReference type="PANTHER" id="PTHR45527">
    <property type="entry name" value="NONRIBOSOMAL PEPTIDE SYNTHETASE"/>
    <property type="match status" value="1"/>
</dbReference>
<dbReference type="InterPro" id="IPR020845">
    <property type="entry name" value="AMP-binding_CS"/>
</dbReference>
<dbReference type="InterPro" id="IPR025110">
    <property type="entry name" value="AMP-bd_C"/>
</dbReference>
<comment type="caution">
    <text evidence="7">The sequence shown here is derived from an EMBL/GenBank/DDBJ whole genome shotgun (WGS) entry which is preliminary data.</text>
</comment>
<dbReference type="FunFam" id="3.40.50.980:FF:000001">
    <property type="entry name" value="Non-ribosomal peptide synthetase"/>
    <property type="match status" value="1"/>
</dbReference>
<evidence type="ECO:0000256" key="1">
    <source>
        <dbReference type="ARBA" id="ARBA00001957"/>
    </source>
</evidence>